<name>A0A8J3FYB2_9PSEU</name>
<organism evidence="10 11">
    <name type="scientific">Longimycelium tulufanense</name>
    <dbReference type="NCBI Taxonomy" id="907463"/>
    <lineage>
        <taxon>Bacteria</taxon>
        <taxon>Bacillati</taxon>
        <taxon>Actinomycetota</taxon>
        <taxon>Actinomycetes</taxon>
        <taxon>Pseudonocardiales</taxon>
        <taxon>Pseudonocardiaceae</taxon>
        <taxon>Longimycelium</taxon>
    </lineage>
</organism>
<feature type="domain" description="Major facilitator superfamily (MFS) profile" evidence="9">
    <location>
        <begin position="1"/>
        <end position="485"/>
    </location>
</feature>
<dbReference type="EMBL" id="BMMK01000025">
    <property type="protein sequence ID" value="GGM70542.1"/>
    <property type="molecule type" value="Genomic_DNA"/>
</dbReference>
<dbReference type="CDD" id="cd17321">
    <property type="entry name" value="MFS_MMR_MDR_like"/>
    <property type="match status" value="1"/>
</dbReference>
<keyword evidence="2" id="KW-0813">Transport</keyword>
<evidence type="ECO:0000313" key="11">
    <source>
        <dbReference type="Proteomes" id="UP000637578"/>
    </source>
</evidence>
<dbReference type="InterPro" id="IPR011701">
    <property type="entry name" value="MFS"/>
</dbReference>
<feature type="transmembrane region" description="Helical" evidence="8">
    <location>
        <begin position="207"/>
        <end position="228"/>
    </location>
</feature>
<feature type="transmembrane region" description="Helical" evidence="8">
    <location>
        <begin position="33"/>
        <end position="53"/>
    </location>
</feature>
<evidence type="ECO:0000256" key="4">
    <source>
        <dbReference type="ARBA" id="ARBA00022692"/>
    </source>
</evidence>
<dbReference type="Gene3D" id="1.20.1250.20">
    <property type="entry name" value="MFS general substrate transporter like domains"/>
    <property type="match status" value="1"/>
</dbReference>
<evidence type="ECO:0000256" key="2">
    <source>
        <dbReference type="ARBA" id="ARBA00022448"/>
    </source>
</evidence>
<keyword evidence="11" id="KW-1185">Reference proteome</keyword>
<dbReference type="PANTHER" id="PTHR42718">
    <property type="entry name" value="MAJOR FACILITATOR SUPERFAMILY MULTIDRUG TRANSPORTER MFSC"/>
    <property type="match status" value="1"/>
</dbReference>
<feature type="transmembrane region" description="Helical" evidence="8">
    <location>
        <begin position="285"/>
        <end position="302"/>
    </location>
</feature>
<feature type="transmembrane region" description="Helical" evidence="8">
    <location>
        <begin position="148"/>
        <end position="170"/>
    </location>
</feature>
<dbReference type="PROSITE" id="PS50850">
    <property type="entry name" value="MFS"/>
    <property type="match status" value="1"/>
</dbReference>
<dbReference type="SUPFAM" id="SSF103473">
    <property type="entry name" value="MFS general substrate transporter"/>
    <property type="match status" value="1"/>
</dbReference>
<evidence type="ECO:0000313" key="10">
    <source>
        <dbReference type="EMBL" id="GGM70542.1"/>
    </source>
</evidence>
<evidence type="ECO:0000256" key="6">
    <source>
        <dbReference type="ARBA" id="ARBA00023136"/>
    </source>
</evidence>
<feature type="transmembrane region" description="Helical" evidence="8">
    <location>
        <begin position="339"/>
        <end position="365"/>
    </location>
</feature>
<dbReference type="GO" id="GO:0022857">
    <property type="term" value="F:transmembrane transporter activity"/>
    <property type="evidence" value="ECO:0007669"/>
    <property type="project" value="InterPro"/>
</dbReference>
<keyword evidence="4 8" id="KW-0812">Transmembrane</keyword>
<dbReference type="Proteomes" id="UP000637578">
    <property type="component" value="Unassembled WGS sequence"/>
</dbReference>
<reference evidence="10" key="2">
    <citation type="submission" date="2020-09" db="EMBL/GenBank/DDBJ databases">
        <authorList>
            <person name="Sun Q."/>
            <person name="Zhou Y."/>
        </authorList>
    </citation>
    <scope>NUCLEOTIDE SEQUENCE</scope>
    <source>
        <strain evidence="10">CGMCC 4.5737</strain>
    </source>
</reference>
<evidence type="ECO:0000256" key="1">
    <source>
        <dbReference type="ARBA" id="ARBA00004651"/>
    </source>
</evidence>
<accession>A0A8J3FYB2</accession>
<evidence type="ECO:0000256" key="5">
    <source>
        <dbReference type="ARBA" id="ARBA00022989"/>
    </source>
</evidence>
<dbReference type="GO" id="GO:0005886">
    <property type="term" value="C:plasma membrane"/>
    <property type="evidence" value="ECO:0007669"/>
    <property type="project" value="UniProtKB-SubCell"/>
</dbReference>
<evidence type="ECO:0000256" key="8">
    <source>
        <dbReference type="SAM" id="Phobius"/>
    </source>
</evidence>
<feature type="transmembrane region" description="Helical" evidence="8">
    <location>
        <begin position="120"/>
        <end position="142"/>
    </location>
</feature>
<dbReference type="InterPro" id="IPR020846">
    <property type="entry name" value="MFS_dom"/>
</dbReference>
<dbReference type="Gene3D" id="1.20.1720.10">
    <property type="entry name" value="Multidrug resistance protein D"/>
    <property type="match status" value="1"/>
</dbReference>
<comment type="subcellular location">
    <subcellularLocation>
        <location evidence="1">Cell membrane</location>
        <topology evidence="1">Multi-pass membrane protein</topology>
    </subcellularLocation>
</comment>
<keyword evidence="3" id="KW-1003">Cell membrane</keyword>
<keyword evidence="5 8" id="KW-1133">Transmembrane helix</keyword>
<protein>
    <submittedName>
        <fullName evidence="10">MFS transporter</fullName>
    </submittedName>
</protein>
<evidence type="ECO:0000256" key="7">
    <source>
        <dbReference type="SAM" id="MobiDB-lite"/>
    </source>
</evidence>
<dbReference type="PANTHER" id="PTHR42718:SF47">
    <property type="entry name" value="METHYL VIOLOGEN RESISTANCE PROTEIN SMVA"/>
    <property type="match status" value="1"/>
</dbReference>
<sequence>MLPTVLLAVDMSVLHLALPKLSADLQPSSAQLLWITDIYGFLVAGFLIPMGVLGDRIGRRRLLLIGTVAFGLVSLLAAYAPTAGALIAARALLGVAGATLMPSTMSLIRNMFHDPAQRTVAISVWMTGFMGGMAIGPLVGGILLEHFWWGSVFMLNVPIMAVLIVAGPLLLPEYRDPAPGRIDLLSAVLCLAAVIAMIYGLKEIAAYGFGPEAVLAFLAGVVLAVVFVRRQRVLANPLLDMNLFRIRKFSASIVTLMLVVLIAPGVGFLIAQYMQLVLGLTPLQAGLWTLPPVMTVVVGFLGAPRLARRYRPGILAAVGLLLAAPGMALLALSGGPGSLAIMVAGQMLFYLGCSPLVVLGIDMVVGAAPPERAGAAAALSETVQEFGGAAGLAIFGSIATAIYRAQVSLPQGIPGAAAEAARDTLGGAVAAAAQLPDQLAAGLLRTARDAFTNGLHVAAFTATVIVLAASALSAVLLRHVPPTSAGEQTEPAADQPEKEEMTSLASNS</sequence>
<feature type="region of interest" description="Disordered" evidence="7">
    <location>
        <begin position="483"/>
        <end position="508"/>
    </location>
</feature>
<evidence type="ECO:0000259" key="9">
    <source>
        <dbReference type="PROSITE" id="PS50850"/>
    </source>
</evidence>
<feature type="transmembrane region" description="Helical" evidence="8">
    <location>
        <begin position="314"/>
        <end position="333"/>
    </location>
</feature>
<comment type="caution">
    <text evidence="10">The sequence shown here is derived from an EMBL/GenBank/DDBJ whole genome shotgun (WGS) entry which is preliminary data.</text>
</comment>
<dbReference type="InterPro" id="IPR036259">
    <property type="entry name" value="MFS_trans_sf"/>
</dbReference>
<feature type="transmembrane region" description="Helical" evidence="8">
    <location>
        <begin position="455"/>
        <end position="477"/>
    </location>
</feature>
<gene>
    <name evidence="10" type="ORF">GCM10012275_46180</name>
</gene>
<feature type="transmembrane region" description="Helical" evidence="8">
    <location>
        <begin position="249"/>
        <end position="273"/>
    </location>
</feature>
<keyword evidence="6 8" id="KW-0472">Membrane</keyword>
<reference evidence="10" key="1">
    <citation type="journal article" date="2014" name="Int. J. Syst. Evol. Microbiol.">
        <title>Complete genome sequence of Corynebacterium casei LMG S-19264T (=DSM 44701T), isolated from a smear-ripened cheese.</title>
        <authorList>
            <consortium name="US DOE Joint Genome Institute (JGI-PGF)"/>
            <person name="Walter F."/>
            <person name="Albersmeier A."/>
            <person name="Kalinowski J."/>
            <person name="Ruckert C."/>
        </authorList>
    </citation>
    <scope>NUCLEOTIDE SEQUENCE</scope>
    <source>
        <strain evidence="10">CGMCC 4.5737</strain>
    </source>
</reference>
<dbReference type="AlphaFoldDB" id="A0A8J3FYB2"/>
<dbReference type="Pfam" id="PF07690">
    <property type="entry name" value="MFS_1"/>
    <property type="match status" value="1"/>
</dbReference>
<feature type="transmembrane region" description="Helical" evidence="8">
    <location>
        <begin position="87"/>
        <end position="108"/>
    </location>
</feature>
<feature type="transmembrane region" description="Helical" evidence="8">
    <location>
        <begin position="62"/>
        <end position="81"/>
    </location>
</feature>
<proteinExistence type="predicted"/>
<evidence type="ECO:0000256" key="3">
    <source>
        <dbReference type="ARBA" id="ARBA00022475"/>
    </source>
</evidence>
<feature type="transmembrane region" description="Helical" evidence="8">
    <location>
        <begin position="182"/>
        <end position="201"/>
    </location>
</feature>